<keyword evidence="9" id="KW-1185">Reference proteome</keyword>
<dbReference type="Proteomes" id="UP001602245">
    <property type="component" value="Unassembled WGS sequence"/>
</dbReference>
<dbReference type="SUPFAM" id="SSF46894">
    <property type="entry name" value="C-terminal effector domain of the bipartite response regulators"/>
    <property type="match status" value="1"/>
</dbReference>
<dbReference type="PANTHER" id="PTHR43214">
    <property type="entry name" value="TWO-COMPONENT RESPONSE REGULATOR"/>
    <property type="match status" value="1"/>
</dbReference>
<protein>
    <submittedName>
        <fullName evidence="8">Response regulator</fullName>
    </submittedName>
</protein>
<keyword evidence="4" id="KW-0804">Transcription</keyword>
<evidence type="ECO:0000259" key="6">
    <source>
        <dbReference type="PROSITE" id="PS50043"/>
    </source>
</evidence>
<keyword evidence="2" id="KW-0805">Transcription regulation</keyword>
<evidence type="ECO:0000256" key="1">
    <source>
        <dbReference type="ARBA" id="ARBA00022553"/>
    </source>
</evidence>
<dbReference type="EMBL" id="JBIAZU010000001">
    <property type="protein sequence ID" value="MFF5288392.1"/>
    <property type="molecule type" value="Genomic_DNA"/>
</dbReference>
<dbReference type="PRINTS" id="PR00038">
    <property type="entry name" value="HTHLUXR"/>
</dbReference>
<dbReference type="RefSeq" id="WP_020511271.1">
    <property type="nucleotide sequence ID" value="NZ_JBIAZU010000001.1"/>
</dbReference>
<evidence type="ECO:0000259" key="7">
    <source>
        <dbReference type="PROSITE" id="PS50110"/>
    </source>
</evidence>
<dbReference type="PROSITE" id="PS50043">
    <property type="entry name" value="HTH_LUXR_2"/>
    <property type="match status" value="1"/>
</dbReference>
<dbReference type="InterPro" id="IPR016032">
    <property type="entry name" value="Sig_transdc_resp-reg_C-effctor"/>
</dbReference>
<dbReference type="InterPro" id="IPR011006">
    <property type="entry name" value="CheY-like_superfamily"/>
</dbReference>
<evidence type="ECO:0000313" key="9">
    <source>
        <dbReference type="Proteomes" id="UP001602245"/>
    </source>
</evidence>
<dbReference type="InterPro" id="IPR000792">
    <property type="entry name" value="Tscrpt_reg_LuxR_C"/>
</dbReference>
<proteinExistence type="predicted"/>
<comment type="caution">
    <text evidence="8">The sequence shown here is derived from an EMBL/GenBank/DDBJ whole genome shotgun (WGS) entry which is preliminary data.</text>
</comment>
<reference evidence="8 9" key="1">
    <citation type="submission" date="2024-10" db="EMBL/GenBank/DDBJ databases">
        <title>The Natural Products Discovery Center: Release of the First 8490 Sequenced Strains for Exploring Actinobacteria Biosynthetic Diversity.</title>
        <authorList>
            <person name="Kalkreuter E."/>
            <person name="Kautsar S.A."/>
            <person name="Yang D."/>
            <person name="Bader C.D."/>
            <person name="Teijaro C.N."/>
            <person name="Fluegel L."/>
            <person name="Davis C.M."/>
            <person name="Simpson J.R."/>
            <person name="Lauterbach L."/>
            <person name="Steele A.D."/>
            <person name="Gui C."/>
            <person name="Meng S."/>
            <person name="Li G."/>
            <person name="Viehrig K."/>
            <person name="Ye F."/>
            <person name="Su P."/>
            <person name="Kiefer A.F."/>
            <person name="Nichols A."/>
            <person name="Cepeda A.J."/>
            <person name="Yan W."/>
            <person name="Fan B."/>
            <person name="Jiang Y."/>
            <person name="Adhikari A."/>
            <person name="Zheng C.-J."/>
            <person name="Schuster L."/>
            <person name="Cowan T.M."/>
            <person name="Smanski M.J."/>
            <person name="Chevrette M.G."/>
            <person name="De Carvalho L.P.S."/>
            <person name="Shen B."/>
        </authorList>
    </citation>
    <scope>NUCLEOTIDE SEQUENCE [LARGE SCALE GENOMIC DNA]</scope>
    <source>
        <strain evidence="8 9">NPDC000087</strain>
    </source>
</reference>
<feature type="modified residue" description="4-aspartylphosphate" evidence="5">
    <location>
        <position position="54"/>
    </location>
</feature>
<keyword evidence="1 5" id="KW-0597">Phosphoprotein</keyword>
<evidence type="ECO:0000256" key="5">
    <source>
        <dbReference type="PROSITE-ProRule" id="PRU00169"/>
    </source>
</evidence>
<dbReference type="Pfam" id="PF00196">
    <property type="entry name" value="GerE"/>
    <property type="match status" value="1"/>
</dbReference>
<dbReference type="InterPro" id="IPR001789">
    <property type="entry name" value="Sig_transdc_resp-reg_receiver"/>
</dbReference>
<evidence type="ECO:0000256" key="4">
    <source>
        <dbReference type="ARBA" id="ARBA00023163"/>
    </source>
</evidence>
<dbReference type="SMART" id="SM00421">
    <property type="entry name" value="HTH_LUXR"/>
    <property type="match status" value="1"/>
</dbReference>
<dbReference type="InterPro" id="IPR039420">
    <property type="entry name" value="WalR-like"/>
</dbReference>
<name>A0ABW6W8Y0_9ACTN</name>
<dbReference type="CDD" id="cd06170">
    <property type="entry name" value="LuxR_C_like"/>
    <property type="match status" value="1"/>
</dbReference>
<feature type="domain" description="HTH luxR-type" evidence="6">
    <location>
        <begin position="143"/>
        <end position="208"/>
    </location>
</feature>
<gene>
    <name evidence="8" type="ORF">ACFY35_03075</name>
</gene>
<dbReference type="SMART" id="SM00448">
    <property type="entry name" value="REC"/>
    <property type="match status" value="1"/>
</dbReference>
<dbReference type="InterPro" id="IPR058245">
    <property type="entry name" value="NreC/VraR/RcsB-like_REC"/>
</dbReference>
<dbReference type="PROSITE" id="PS50110">
    <property type="entry name" value="RESPONSE_REGULATORY"/>
    <property type="match status" value="1"/>
</dbReference>
<organism evidence="8 9">
    <name type="scientific">Paractinoplanes globisporus</name>
    <dbReference type="NCBI Taxonomy" id="113565"/>
    <lineage>
        <taxon>Bacteria</taxon>
        <taxon>Bacillati</taxon>
        <taxon>Actinomycetota</taxon>
        <taxon>Actinomycetes</taxon>
        <taxon>Micromonosporales</taxon>
        <taxon>Micromonosporaceae</taxon>
        <taxon>Paractinoplanes</taxon>
    </lineage>
</organism>
<evidence type="ECO:0000256" key="3">
    <source>
        <dbReference type="ARBA" id="ARBA00023125"/>
    </source>
</evidence>
<feature type="domain" description="Response regulatory" evidence="7">
    <location>
        <begin position="3"/>
        <end position="119"/>
    </location>
</feature>
<accession>A0ABW6W8Y0</accession>
<dbReference type="PROSITE" id="PS00622">
    <property type="entry name" value="HTH_LUXR_1"/>
    <property type="match status" value="1"/>
</dbReference>
<keyword evidence="3" id="KW-0238">DNA-binding</keyword>
<evidence type="ECO:0000313" key="8">
    <source>
        <dbReference type="EMBL" id="MFF5288392.1"/>
    </source>
</evidence>
<sequence length="214" mass="23352">MIRVFLLDDHEVVRRGLIDLLQADGDIEVVGESGSAQEAIRRIPALRPDVAVLDARLPDGNGIDVCRDVRAIDSTIKGLILTSYEDDEALFAAIMAGASGYVLKQIRGTDLVDAVRRVAGGQSLLDPAVTKRVLERIRNGVEQPQELAGLTDQERRILEFIAEGLTNREIAGRMFLAEKTVKNYVSSLLAKLGLERRTQAAVLATRLLGDHKTG</sequence>
<dbReference type="SUPFAM" id="SSF52172">
    <property type="entry name" value="CheY-like"/>
    <property type="match status" value="1"/>
</dbReference>
<dbReference type="Gene3D" id="3.40.50.2300">
    <property type="match status" value="1"/>
</dbReference>
<dbReference type="PANTHER" id="PTHR43214:SF24">
    <property type="entry name" value="TRANSCRIPTIONAL REGULATORY PROTEIN NARL-RELATED"/>
    <property type="match status" value="1"/>
</dbReference>
<dbReference type="Pfam" id="PF00072">
    <property type="entry name" value="Response_reg"/>
    <property type="match status" value="1"/>
</dbReference>
<dbReference type="CDD" id="cd17535">
    <property type="entry name" value="REC_NarL-like"/>
    <property type="match status" value="1"/>
</dbReference>
<evidence type="ECO:0000256" key="2">
    <source>
        <dbReference type="ARBA" id="ARBA00023015"/>
    </source>
</evidence>